<dbReference type="Gene3D" id="3.30.830.10">
    <property type="entry name" value="Metalloenzyme, LuxS/M16 peptidase-like"/>
    <property type="match status" value="4"/>
</dbReference>
<dbReference type="SMART" id="SM01264">
    <property type="entry name" value="M16C_associated"/>
    <property type="match status" value="1"/>
</dbReference>
<dbReference type="EMBL" id="CATOUU010000855">
    <property type="protein sequence ID" value="CAI9955056.1"/>
    <property type="molecule type" value="Genomic_DNA"/>
</dbReference>
<dbReference type="GO" id="GO:0016485">
    <property type="term" value="P:protein processing"/>
    <property type="evidence" value="ECO:0007669"/>
    <property type="project" value="TreeGrafter"/>
</dbReference>
<dbReference type="InterPro" id="IPR007863">
    <property type="entry name" value="Peptidase_M16_C"/>
</dbReference>
<dbReference type="AlphaFoldDB" id="A0AA86QE07"/>
<sequence length="960" mass="109254">MKNMILNTFTILSTRLIPDINMQATELLNENNGMRVLKLIPLDPEYTESTFDVAFLTPPENSTGLPHITEHSVLCGSNNFNLKEPFQILLQQSLQTYLNAGTYSEHTVYPFATRNEQDFYNIMEVYLDAVFNPKIHKDELIFKQEGHHLHLENGKLEDKGVVLNEMKGAYSDPQAVGSTAVEQLMFKDGSMSNIAGGIPEEIVKLTAEDLKNFHKTHYTTDNSFLVLVSKYPIERELALVMKYTKDAFRGKPTPVIKQVERVQESKKVEFGVSQEQETMIMNGYRLYDNDKVSALEFIAHNVLDNLIHDSPASLFKKALGGSFSSSLDYSQAQALITLTISGSTLSYDEIQATIQRIYKELSEDSEYLNANSLKASLNKYEFKYKEIKDHHGISVANKVFLSWIYGGKFDKLLTQQEAIKQLKSMKPEEFVQYFRNLIKQYYQPQIQVEMIPVVGLADRKHEQEAKEFEERLAKMTEEEKQQIIKEQEEIQNRQKVPNDPEELKKVGKLKEKDLKNIGDQIKNLEGHLKTVDQFSFYEFDTNSAGICHLRICFDMSADADTEMISYAALAARILTRVRTDKYESLQDLNQQMDNVTGTVKAQLIISDTDNGARVVLAVYTKFLVELSEQALELLNEIITTSINHLTPQILSEIVDEYQNELNNNLKSRSGYELAFNRAMAQYSSAAAAQDYTSGLQMLAFLKSGPSIQRLQRFFKKVNYSFPMLFCIGTHKSQFQLMEQKLDATFSPYKPISAQISRLFTRTPQIHSNLSAMRQKSISAPVNVNYVAVAFDHRQIINSPALMLSDTILSKSFLWDNVRVLGGAYGCFLATSLKMQQYIVSYRDPNLNKTFKTYKKIPEHLKSLNLSKDELFSFKIGALGQRQKSIAPEQRFLSGMTYFFEGVSVHTHGDLVNGIVNVGLEDLHSTAEIYQKLVDGNQVVVGKANDVRKWAEENAKECEDM</sequence>
<dbReference type="Pfam" id="PF05193">
    <property type="entry name" value="Peptidase_M16_C"/>
    <property type="match status" value="1"/>
</dbReference>
<dbReference type="GO" id="GO:0046872">
    <property type="term" value="F:metal ion binding"/>
    <property type="evidence" value="ECO:0007669"/>
    <property type="project" value="InterPro"/>
</dbReference>
<keyword evidence="1" id="KW-0175">Coiled coil</keyword>
<dbReference type="PANTHER" id="PTHR43016">
    <property type="entry name" value="PRESEQUENCE PROTEASE"/>
    <property type="match status" value="1"/>
</dbReference>
<dbReference type="Pfam" id="PF08367">
    <property type="entry name" value="M16C_assoc"/>
    <property type="match status" value="1"/>
</dbReference>
<reference evidence="3" key="1">
    <citation type="submission" date="2023-06" db="EMBL/GenBank/DDBJ databases">
        <authorList>
            <person name="Kurt Z."/>
        </authorList>
    </citation>
    <scope>NUCLEOTIDE SEQUENCE</scope>
</reference>
<dbReference type="SUPFAM" id="SSF63411">
    <property type="entry name" value="LuxS/MPP-like metallohydrolase"/>
    <property type="match status" value="4"/>
</dbReference>
<dbReference type="PANTHER" id="PTHR43016:SF13">
    <property type="entry name" value="PRESEQUENCE PROTEASE, MITOCHONDRIAL"/>
    <property type="match status" value="1"/>
</dbReference>
<evidence type="ECO:0000313" key="5">
    <source>
        <dbReference type="Proteomes" id="UP001642409"/>
    </source>
</evidence>
<dbReference type="EMBL" id="CAXDID020000364">
    <property type="protein sequence ID" value="CAL6082389.1"/>
    <property type="molecule type" value="Genomic_DNA"/>
</dbReference>
<accession>A0AA86QE07</accession>
<feature type="domain" description="Peptidase M16C associated" evidence="2">
    <location>
        <begin position="450"/>
        <end position="704"/>
    </location>
</feature>
<dbReference type="InterPro" id="IPR011765">
    <property type="entry name" value="Pept_M16_N"/>
</dbReference>
<evidence type="ECO:0000256" key="1">
    <source>
        <dbReference type="SAM" id="Coils"/>
    </source>
</evidence>
<feature type="coiled-coil region" evidence="1">
    <location>
        <begin position="458"/>
        <end position="493"/>
    </location>
</feature>
<dbReference type="InterPro" id="IPR011249">
    <property type="entry name" value="Metalloenz_LuxS/M16"/>
</dbReference>
<proteinExistence type="predicted"/>
<dbReference type="GO" id="GO:0004222">
    <property type="term" value="F:metalloendopeptidase activity"/>
    <property type="evidence" value="ECO:0007669"/>
    <property type="project" value="TreeGrafter"/>
</dbReference>
<dbReference type="Proteomes" id="UP001642409">
    <property type="component" value="Unassembled WGS sequence"/>
</dbReference>
<dbReference type="Pfam" id="PF00675">
    <property type="entry name" value="Peptidase_M16"/>
    <property type="match status" value="1"/>
</dbReference>
<reference evidence="4 5" key="2">
    <citation type="submission" date="2024-07" db="EMBL/GenBank/DDBJ databases">
        <authorList>
            <person name="Akdeniz Z."/>
        </authorList>
    </citation>
    <scope>NUCLEOTIDE SEQUENCE [LARGE SCALE GENOMIC DNA]</scope>
</reference>
<gene>
    <name evidence="3" type="ORF">HINF_LOCUS42701</name>
    <name evidence="4" type="ORF">HINF_LOCUS61181</name>
</gene>
<dbReference type="Pfam" id="PF22516">
    <property type="entry name" value="PreP_C"/>
    <property type="match status" value="1"/>
</dbReference>
<comment type="caution">
    <text evidence="3">The sequence shown here is derived from an EMBL/GenBank/DDBJ whole genome shotgun (WGS) entry which is preliminary data.</text>
</comment>
<evidence type="ECO:0000313" key="4">
    <source>
        <dbReference type="EMBL" id="CAL6082389.1"/>
    </source>
</evidence>
<name>A0AA86QE07_9EUKA</name>
<protein>
    <submittedName>
        <fullName evidence="3">Insulinase</fullName>
    </submittedName>
</protein>
<evidence type="ECO:0000313" key="3">
    <source>
        <dbReference type="EMBL" id="CAI9955056.1"/>
    </source>
</evidence>
<keyword evidence="5" id="KW-1185">Reference proteome</keyword>
<dbReference type="InterPro" id="IPR055130">
    <property type="entry name" value="PreP_C"/>
</dbReference>
<dbReference type="InterPro" id="IPR013578">
    <property type="entry name" value="Peptidase_M16C_assoc"/>
</dbReference>
<organism evidence="3">
    <name type="scientific">Hexamita inflata</name>
    <dbReference type="NCBI Taxonomy" id="28002"/>
    <lineage>
        <taxon>Eukaryota</taxon>
        <taxon>Metamonada</taxon>
        <taxon>Diplomonadida</taxon>
        <taxon>Hexamitidae</taxon>
        <taxon>Hexamitinae</taxon>
        <taxon>Hexamita</taxon>
    </lineage>
</organism>
<evidence type="ECO:0000259" key="2">
    <source>
        <dbReference type="SMART" id="SM01264"/>
    </source>
</evidence>